<dbReference type="Proteomes" id="UP000263014">
    <property type="component" value="Unassembled WGS sequence"/>
</dbReference>
<accession>A0A374P3K0</accession>
<reference evidence="1 2" key="1">
    <citation type="submission" date="2018-08" db="EMBL/GenBank/DDBJ databases">
        <title>A genome reference for cultivated species of the human gut microbiota.</title>
        <authorList>
            <person name="Zou Y."/>
            <person name="Xue W."/>
            <person name="Luo G."/>
        </authorList>
    </citation>
    <scope>NUCLEOTIDE SEQUENCE [LARGE SCALE GENOMIC DNA]</scope>
    <source>
        <strain evidence="1 2">TM09-12</strain>
    </source>
</reference>
<organism evidence="1 2">
    <name type="scientific">Hungatella hathewayi</name>
    <dbReference type="NCBI Taxonomy" id="154046"/>
    <lineage>
        <taxon>Bacteria</taxon>
        <taxon>Bacillati</taxon>
        <taxon>Bacillota</taxon>
        <taxon>Clostridia</taxon>
        <taxon>Lachnospirales</taxon>
        <taxon>Lachnospiraceae</taxon>
        <taxon>Hungatella</taxon>
    </lineage>
</organism>
<name>A0A374P3K0_9FIRM</name>
<proteinExistence type="predicted"/>
<dbReference type="EMBL" id="QSON01000009">
    <property type="protein sequence ID" value="RGJ01426.1"/>
    <property type="molecule type" value="Genomic_DNA"/>
</dbReference>
<evidence type="ECO:0000313" key="1">
    <source>
        <dbReference type="EMBL" id="RGJ01426.1"/>
    </source>
</evidence>
<gene>
    <name evidence="1" type="ORF">DXD79_18675</name>
</gene>
<dbReference type="AlphaFoldDB" id="A0A374P3K0"/>
<evidence type="ECO:0000313" key="2">
    <source>
        <dbReference type="Proteomes" id="UP000263014"/>
    </source>
</evidence>
<protein>
    <submittedName>
        <fullName evidence="1">DUF1062 domain-containing protein</fullName>
    </submittedName>
</protein>
<dbReference type="InterPro" id="IPR009412">
    <property type="entry name" value="DUF1062"/>
</dbReference>
<comment type="caution">
    <text evidence="1">The sequence shown here is derived from an EMBL/GenBank/DDBJ whole genome shotgun (WGS) entry which is preliminary data.</text>
</comment>
<dbReference type="Pfam" id="PF06353">
    <property type="entry name" value="DUF1062"/>
    <property type="match status" value="1"/>
</dbReference>
<sequence>MCSPFPAIFMVSIQTAAHWDMNSPCAVHIQSRERTPAHRFCIYLPISHRVMCRVFQTEPTTRYAFVRSRVRVVSGGTVMKNNIQKIRRERWKLVPEAVPTVRRNCSKCKEKREFINSMKFRVNANGKNVDVWLIYRCEKCSTTWNMSIFERSPVSAIPEEEYAGFQANDRLLAESYGRRMDLFVKNRAEAVTPEGGYWIEAEAESETGAEEGAEAGAEENVLPAESSFRRIELEVPFPMVLRLDSLLADRLGVSRSMVKRWCGQGVVVKLDREENAWKSEEKLCREKVRNGLVIGIRPVLPVPETGTMPQVCPPGLTSVKLKA</sequence>